<evidence type="ECO:0000256" key="2">
    <source>
        <dbReference type="ARBA" id="ARBA00022980"/>
    </source>
</evidence>
<keyword evidence="5" id="KW-1185">Reference proteome</keyword>
<organism evidence="4 5">
    <name type="scientific">Prototheca wickerhamii</name>
    <dbReference type="NCBI Taxonomy" id="3111"/>
    <lineage>
        <taxon>Eukaryota</taxon>
        <taxon>Viridiplantae</taxon>
        <taxon>Chlorophyta</taxon>
        <taxon>core chlorophytes</taxon>
        <taxon>Trebouxiophyceae</taxon>
        <taxon>Chlorellales</taxon>
        <taxon>Chlorellaceae</taxon>
        <taxon>Prototheca</taxon>
    </lineage>
</organism>
<dbReference type="EMBL" id="JASFZW010000003">
    <property type="protein sequence ID" value="KAK2079080.1"/>
    <property type="molecule type" value="Genomic_DNA"/>
</dbReference>
<accession>A0AAD9ML31</accession>
<protein>
    <submittedName>
        <fullName evidence="4">Uncharacterized protein</fullName>
    </submittedName>
</protein>
<dbReference type="InterPro" id="IPR001911">
    <property type="entry name" value="Ribosomal_bS21"/>
</dbReference>
<dbReference type="GO" id="GO:1990904">
    <property type="term" value="C:ribonucleoprotein complex"/>
    <property type="evidence" value="ECO:0007669"/>
    <property type="project" value="UniProtKB-KW"/>
</dbReference>
<evidence type="ECO:0000256" key="1">
    <source>
        <dbReference type="ARBA" id="ARBA00006640"/>
    </source>
</evidence>
<keyword evidence="3" id="KW-0687">Ribonucleoprotein</keyword>
<comment type="caution">
    <text evidence="4">The sequence shown here is derived from an EMBL/GenBank/DDBJ whole genome shotgun (WGS) entry which is preliminary data.</text>
</comment>
<evidence type="ECO:0000313" key="4">
    <source>
        <dbReference type="EMBL" id="KAK2079080.1"/>
    </source>
</evidence>
<evidence type="ECO:0000313" key="5">
    <source>
        <dbReference type="Proteomes" id="UP001255856"/>
    </source>
</evidence>
<evidence type="ECO:0000256" key="3">
    <source>
        <dbReference type="ARBA" id="ARBA00023274"/>
    </source>
</evidence>
<dbReference type="GO" id="GO:0003735">
    <property type="term" value="F:structural constituent of ribosome"/>
    <property type="evidence" value="ECO:0007669"/>
    <property type="project" value="InterPro"/>
</dbReference>
<name>A0AAD9ML31_PROWI</name>
<sequence length="118" mass="12903">MLRQAALVAPRLIPATQGSAAQGVLTALRAGQASAVEASASGARTIVSVPVKGNNLDAAWKGINRKIRENDLLKAWKRQVVYTKPTEMRKEARAATAARLERRHFNAKLRWIFKRTGG</sequence>
<proteinExistence type="inferred from homology"/>
<comment type="similarity">
    <text evidence="1">Belongs to the bacterial ribosomal protein bS21 family.</text>
</comment>
<dbReference type="GO" id="GO:0005840">
    <property type="term" value="C:ribosome"/>
    <property type="evidence" value="ECO:0007669"/>
    <property type="project" value="UniProtKB-KW"/>
</dbReference>
<reference evidence="4" key="1">
    <citation type="submission" date="2021-01" db="EMBL/GenBank/DDBJ databases">
        <authorList>
            <person name="Eckstrom K.M.E."/>
        </authorList>
    </citation>
    <scope>NUCLEOTIDE SEQUENCE</scope>
    <source>
        <strain evidence="4">UVCC 0001</strain>
    </source>
</reference>
<keyword evidence="2" id="KW-0689">Ribosomal protein</keyword>
<dbReference type="GO" id="GO:0006412">
    <property type="term" value="P:translation"/>
    <property type="evidence" value="ECO:0007669"/>
    <property type="project" value="InterPro"/>
</dbReference>
<dbReference type="NCBIfam" id="TIGR00030">
    <property type="entry name" value="S21p"/>
    <property type="match status" value="1"/>
</dbReference>
<gene>
    <name evidence="4" type="ORF">QBZ16_002770</name>
</gene>
<dbReference type="Proteomes" id="UP001255856">
    <property type="component" value="Unassembled WGS sequence"/>
</dbReference>
<dbReference type="AlphaFoldDB" id="A0AAD9ML31"/>
<dbReference type="Pfam" id="PF01165">
    <property type="entry name" value="Ribosomal_S21"/>
    <property type="match status" value="1"/>
</dbReference>